<evidence type="ECO:0000313" key="3">
    <source>
        <dbReference type="Proteomes" id="UP000239814"/>
    </source>
</evidence>
<sequence length="260" mass="28163">MTLFDVPGARLSTALSDEGGQAVVQLHGLTSSRARDHVLDLNLGIGLSGTRLLRYDARGHGFSTGRAVADDYRWENLATDLLSLLDHRFPGETVYGAGTSMGCGTLLHAAVREPERFAGLTVLLPPTAWETRRAHAQGYLDTASLIEDEGLETFVALTRQAPQPPATVGRPETLPEVDEAILPSVFRGAAASDLPVPAELARIEVPVRVLAWTDDPSHPMSTAERLTDLLPRAELTVAASPEEVRRWPSLLHDDVLRVSR</sequence>
<evidence type="ECO:0000259" key="1">
    <source>
        <dbReference type="Pfam" id="PF00561"/>
    </source>
</evidence>
<dbReference type="OrthoDB" id="63519at2"/>
<organism evidence="2 3">
    <name type="scientific">Gordonia iterans</name>
    <dbReference type="NCBI Taxonomy" id="1004901"/>
    <lineage>
        <taxon>Bacteria</taxon>
        <taxon>Bacillati</taxon>
        <taxon>Actinomycetota</taxon>
        <taxon>Actinomycetes</taxon>
        <taxon>Mycobacteriales</taxon>
        <taxon>Gordoniaceae</taxon>
        <taxon>Gordonia</taxon>
    </lineage>
</organism>
<protein>
    <submittedName>
        <fullName evidence="2">Alpha/beta hydrolase</fullName>
    </submittedName>
</protein>
<dbReference type="AlphaFoldDB" id="A0A2S0KI18"/>
<dbReference type="GO" id="GO:0016787">
    <property type="term" value="F:hydrolase activity"/>
    <property type="evidence" value="ECO:0007669"/>
    <property type="project" value="UniProtKB-KW"/>
</dbReference>
<keyword evidence="3" id="KW-1185">Reference proteome</keyword>
<evidence type="ECO:0000313" key="2">
    <source>
        <dbReference type="EMBL" id="AVM01338.1"/>
    </source>
</evidence>
<dbReference type="InterPro" id="IPR050471">
    <property type="entry name" value="AB_hydrolase"/>
</dbReference>
<dbReference type="Gene3D" id="3.40.50.1820">
    <property type="entry name" value="alpha/beta hydrolase"/>
    <property type="match status" value="1"/>
</dbReference>
<dbReference type="Proteomes" id="UP000239814">
    <property type="component" value="Chromosome"/>
</dbReference>
<reference evidence="2 3" key="1">
    <citation type="submission" date="2018-03" db="EMBL/GenBank/DDBJ databases">
        <title>Characteristics and genome of n-alkane degrading marine bacteria Gordonia iterans isolated from crude oil contaminated in Tae-an, South Korea.</title>
        <authorList>
            <person name="Lee S.-S."/>
            <person name="Kim H."/>
        </authorList>
    </citation>
    <scope>NUCLEOTIDE SEQUENCE [LARGE SCALE GENOMIC DNA]</scope>
    <source>
        <strain evidence="2 3">Co17</strain>
    </source>
</reference>
<dbReference type="EMBL" id="CP027433">
    <property type="protein sequence ID" value="AVM01338.1"/>
    <property type="molecule type" value="Genomic_DNA"/>
</dbReference>
<dbReference type="InterPro" id="IPR029058">
    <property type="entry name" value="AB_hydrolase_fold"/>
</dbReference>
<accession>A0A2S0KI18</accession>
<dbReference type="SUPFAM" id="SSF53474">
    <property type="entry name" value="alpha/beta-Hydrolases"/>
    <property type="match status" value="1"/>
</dbReference>
<dbReference type="Pfam" id="PF00561">
    <property type="entry name" value="Abhydrolase_1"/>
    <property type="match status" value="1"/>
</dbReference>
<proteinExistence type="predicted"/>
<keyword evidence="2" id="KW-0378">Hydrolase</keyword>
<name>A0A2S0KI18_9ACTN</name>
<dbReference type="PANTHER" id="PTHR43433:SF5">
    <property type="entry name" value="AB HYDROLASE-1 DOMAIN-CONTAINING PROTEIN"/>
    <property type="match status" value="1"/>
</dbReference>
<gene>
    <name evidence="2" type="ORF">C6V83_14900</name>
</gene>
<dbReference type="RefSeq" id="WP_105943046.1">
    <property type="nucleotide sequence ID" value="NZ_CP027433.1"/>
</dbReference>
<dbReference type="KEGG" id="git:C6V83_14900"/>
<feature type="domain" description="AB hydrolase-1" evidence="1">
    <location>
        <begin position="22"/>
        <end position="132"/>
    </location>
</feature>
<dbReference type="InterPro" id="IPR000073">
    <property type="entry name" value="AB_hydrolase_1"/>
</dbReference>
<dbReference type="PANTHER" id="PTHR43433">
    <property type="entry name" value="HYDROLASE, ALPHA/BETA FOLD FAMILY PROTEIN"/>
    <property type="match status" value="1"/>
</dbReference>